<keyword evidence="1" id="KW-1133">Transmembrane helix</keyword>
<feature type="transmembrane region" description="Helical" evidence="1">
    <location>
        <begin position="176"/>
        <end position="195"/>
    </location>
</feature>
<feature type="transmembrane region" description="Helical" evidence="1">
    <location>
        <begin position="150"/>
        <end position="170"/>
    </location>
</feature>
<evidence type="ECO:0000256" key="1">
    <source>
        <dbReference type="SAM" id="Phobius"/>
    </source>
</evidence>
<keyword evidence="1" id="KW-0472">Membrane</keyword>
<evidence type="ECO:0000313" key="2">
    <source>
        <dbReference type="EMBL" id="EST48998.1"/>
    </source>
</evidence>
<reference evidence="2" key="1">
    <citation type="journal article" date="2014" name="PLoS Genet.">
        <title>The Genome of Spironucleus salmonicida Highlights a Fish Pathogen Adapted to Fluctuating Environments.</title>
        <authorList>
            <person name="Xu F."/>
            <person name="Jerlstrom-Hultqvist J."/>
            <person name="Einarsson E."/>
            <person name="Astvaldsson A."/>
            <person name="Svard S.G."/>
            <person name="Andersson J.O."/>
        </authorList>
    </citation>
    <scope>NUCLEOTIDE SEQUENCE</scope>
</reference>
<proteinExistence type="predicted"/>
<gene>
    <name evidence="2" type="ORF">SS50377_10768</name>
</gene>
<keyword evidence="1 2" id="KW-0812">Transmembrane</keyword>
<organism evidence="2">
    <name type="scientific">Spironucleus salmonicida</name>
    <dbReference type="NCBI Taxonomy" id="348837"/>
    <lineage>
        <taxon>Eukaryota</taxon>
        <taxon>Metamonada</taxon>
        <taxon>Diplomonadida</taxon>
        <taxon>Hexamitidae</taxon>
        <taxon>Hexamitinae</taxon>
        <taxon>Spironucleus</taxon>
    </lineage>
</organism>
<name>V6LXM1_9EUKA</name>
<dbReference type="AlphaFoldDB" id="V6LXM1"/>
<feature type="transmembrane region" description="Helical" evidence="1">
    <location>
        <begin position="81"/>
        <end position="99"/>
    </location>
</feature>
<dbReference type="VEuPathDB" id="GiardiaDB:SS50377_22678"/>
<feature type="transmembrane region" description="Helical" evidence="1">
    <location>
        <begin position="111"/>
        <end position="129"/>
    </location>
</feature>
<dbReference type="EMBL" id="KI545969">
    <property type="protein sequence ID" value="EST48998.1"/>
    <property type="molecule type" value="Genomic_DNA"/>
</dbReference>
<protein>
    <submittedName>
        <fullName evidence="2">Transmembrane domain-containing protein</fullName>
    </submittedName>
</protein>
<sequence>MSVAEKLHERNMQQFTSSSLKSAFLAQFILNILAISYAAKRFTDNFQTTAIILQIALKFLFSTSFKDFRSGKSNLKFMQNYCLSAFLAAAHFVVLLNIIDRNFQNNSVFHSFLVCLNLGLCQNDFLAHFGLKMKASFYKMLKNQSILGRYCRIAFAQGSAITILFCYFAAKRQLVVGVIFGEICVRMVFLAYVFLVE</sequence>
<accession>V6LXM1</accession>
<feature type="transmembrane region" description="Helical" evidence="1">
    <location>
        <begin position="20"/>
        <end position="39"/>
    </location>
</feature>